<keyword evidence="1" id="KW-1133">Transmembrane helix</keyword>
<evidence type="ECO:0000256" key="1">
    <source>
        <dbReference type="SAM" id="Phobius"/>
    </source>
</evidence>
<dbReference type="Proteomes" id="UP000319063">
    <property type="component" value="Segment"/>
</dbReference>
<keyword evidence="3" id="KW-1185">Reference proteome</keyword>
<accession>A0A4Y5TQQ3</accession>
<keyword evidence="1" id="KW-0472">Membrane</keyword>
<feature type="transmembrane region" description="Helical" evidence="1">
    <location>
        <begin position="12"/>
        <end position="34"/>
    </location>
</feature>
<dbReference type="EMBL" id="MK994515">
    <property type="protein sequence ID" value="QDB71313.1"/>
    <property type="molecule type" value="Genomic_DNA"/>
</dbReference>
<protein>
    <submittedName>
        <fullName evidence="2">Uncharacterized protein</fullName>
    </submittedName>
</protein>
<proteinExistence type="predicted"/>
<name>A0A4Y5TQQ3_9CAUD</name>
<sequence length="41" mass="4672">MVRKVWERRLEIIIVLVFVVCIPAAVVAALMFLLEMNGSLK</sequence>
<organism evidence="2 3">
    <name type="scientific">Serratia phage Moabite</name>
    <dbReference type="NCBI Taxonomy" id="2587814"/>
    <lineage>
        <taxon>Viruses</taxon>
        <taxon>Duplodnaviria</taxon>
        <taxon>Heunggongvirae</taxon>
        <taxon>Uroviricota</taxon>
        <taxon>Caudoviricetes</taxon>
        <taxon>Chimalliviridae</taxon>
        <taxon>Moabitevirus</taxon>
        <taxon>Moabitevirus moabite</taxon>
    </lineage>
</organism>
<gene>
    <name evidence="2" type="ORF">CPT_Moabite_283</name>
</gene>
<keyword evidence="1" id="KW-0812">Transmembrane</keyword>
<evidence type="ECO:0000313" key="3">
    <source>
        <dbReference type="Proteomes" id="UP000319063"/>
    </source>
</evidence>
<reference evidence="3" key="1">
    <citation type="submission" date="2019-05" db="EMBL/GenBank/DDBJ databases">
        <title>Complete Genome Sequence of Serratia marcescens Myophage Moabite.</title>
        <authorList>
            <person name="Price L."/>
            <person name="Rohren M."/>
            <person name="Newkirk H."/>
            <person name="Liu M."/>
            <person name="Ramsey J."/>
        </authorList>
    </citation>
    <scope>NUCLEOTIDE SEQUENCE [LARGE SCALE GENOMIC DNA]</scope>
</reference>
<evidence type="ECO:0000313" key="2">
    <source>
        <dbReference type="EMBL" id="QDB71313.1"/>
    </source>
</evidence>